<name>A0ABX2T6R0_9PROT</name>
<keyword evidence="3" id="KW-0238">DNA-binding</keyword>
<dbReference type="Pfam" id="PF13693">
    <property type="entry name" value="HTH_35"/>
    <property type="match status" value="1"/>
</dbReference>
<feature type="domain" description="Ner winged helix-turn-helix DNA-binding" evidence="5">
    <location>
        <begin position="17"/>
        <end position="79"/>
    </location>
</feature>
<comment type="caution">
    <text evidence="6">The sequence shown here is derived from an EMBL/GenBank/DDBJ whole genome shotgun (WGS) entry which is preliminary data.</text>
</comment>
<evidence type="ECO:0000256" key="3">
    <source>
        <dbReference type="ARBA" id="ARBA00023125"/>
    </source>
</evidence>
<evidence type="ECO:0000256" key="4">
    <source>
        <dbReference type="ARBA" id="ARBA00023163"/>
    </source>
</evidence>
<evidence type="ECO:0000256" key="1">
    <source>
        <dbReference type="ARBA" id="ARBA00006157"/>
    </source>
</evidence>
<evidence type="ECO:0000259" key="5">
    <source>
        <dbReference type="Pfam" id="PF13693"/>
    </source>
</evidence>
<reference evidence="6 7" key="1">
    <citation type="submission" date="2020-05" db="EMBL/GenBank/DDBJ databases">
        <title>Azospirillum oleiclasticum sp. nov, a nitrogen-fixing and heavy crude oil-emulsifying bacterium isolated from the crude oil of Yumen Oilfield.</title>
        <authorList>
            <person name="Wu D."/>
            <person name="Cai M."/>
            <person name="Zhang X."/>
        </authorList>
    </citation>
    <scope>NUCLEOTIDE SEQUENCE [LARGE SCALE GENOMIC DNA]</scope>
    <source>
        <strain evidence="6 7">ROY-1-1-2</strain>
    </source>
</reference>
<protein>
    <recommendedName>
        <fullName evidence="5">Ner winged helix-turn-helix DNA-binding domain-containing protein</fullName>
    </recommendedName>
</protein>
<dbReference type="SUPFAM" id="SSF47413">
    <property type="entry name" value="lambda repressor-like DNA-binding domains"/>
    <property type="match status" value="1"/>
</dbReference>
<keyword evidence="7" id="KW-1185">Reference proteome</keyword>
<keyword evidence="2" id="KW-0805">Transcription regulation</keyword>
<comment type="similarity">
    <text evidence="1">Belongs to the ner transcriptional regulatory family.</text>
</comment>
<sequence>MQIPKFQTPREREIWVQAALKLRGKSMARIARDKGWTRNAIYRAFEAPSFPQEQAIADALGVTPMDIFPERYGPDGERLHLIRPRKTTQAHRNGNV</sequence>
<proteinExistence type="inferred from homology"/>
<dbReference type="Proteomes" id="UP000584642">
    <property type="component" value="Unassembled WGS sequence"/>
</dbReference>
<evidence type="ECO:0000256" key="2">
    <source>
        <dbReference type="ARBA" id="ARBA00023015"/>
    </source>
</evidence>
<dbReference type="Gene3D" id="1.10.260.40">
    <property type="entry name" value="lambda repressor-like DNA-binding domains"/>
    <property type="match status" value="1"/>
</dbReference>
<evidence type="ECO:0000313" key="7">
    <source>
        <dbReference type="Proteomes" id="UP000584642"/>
    </source>
</evidence>
<gene>
    <name evidence="6" type="ORF">HND93_09825</name>
</gene>
<evidence type="ECO:0000313" key="6">
    <source>
        <dbReference type="EMBL" id="NYZ20012.1"/>
    </source>
</evidence>
<dbReference type="EMBL" id="JABFDB010000005">
    <property type="protein sequence ID" value="NYZ20012.1"/>
    <property type="molecule type" value="Genomic_DNA"/>
</dbReference>
<dbReference type="RefSeq" id="WP_180281782.1">
    <property type="nucleotide sequence ID" value="NZ_JABFDB010000005.1"/>
</dbReference>
<dbReference type="InterPro" id="IPR010982">
    <property type="entry name" value="Lambda_DNA-bd_dom_sf"/>
</dbReference>
<accession>A0ABX2T6R0</accession>
<dbReference type="InterPro" id="IPR038722">
    <property type="entry name" value="Ner_HTH_dom"/>
</dbReference>
<organism evidence="6 7">
    <name type="scientific">Azospirillum oleiclasticum</name>
    <dbReference type="NCBI Taxonomy" id="2735135"/>
    <lineage>
        <taxon>Bacteria</taxon>
        <taxon>Pseudomonadati</taxon>
        <taxon>Pseudomonadota</taxon>
        <taxon>Alphaproteobacteria</taxon>
        <taxon>Rhodospirillales</taxon>
        <taxon>Azospirillaceae</taxon>
        <taxon>Azospirillum</taxon>
    </lineage>
</organism>
<keyword evidence="4" id="KW-0804">Transcription</keyword>